<dbReference type="GeneID" id="20352651"/>
<dbReference type="HOGENOM" id="CLU_1686698_0_0_1"/>
<organism evidence="1">
    <name type="scientific">Gaeumannomyces tritici (strain R3-111a-1)</name>
    <name type="common">Wheat and barley take-all root rot fungus</name>
    <name type="synonym">Gaeumannomyces graminis var. tritici</name>
    <dbReference type="NCBI Taxonomy" id="644352"/>
    <lineage>
        <taxon>Eukaryota</taxon>
        <taxon>Fungi</taxon>
        <taxon>Dikarya</taxon>
        <taxon>Ascomycota</taxon>
        <taxon>Pezizomycotina</taxon>
        <taxon>Sordariomycetes</taxon>
        <taxon>Sordariomycetidae</taxon>
        <taxon>Magnaporthales</taxon>
        <taxon>Magnaporthaceae</taxon>
        <taxon>Gaeumannomyces</taxon>
    </lineage>
</organism>
<dbReference type="eggNOG" id="ENOG502SYS1">
    <property type="taxonomic scope" value="Eukaryota"/>
</dbReference>
<name>J3PFB6_GAET3</name>
<protein>
    <submittedName>
        <fullName evidence="1 2">Uncharacterized protein</fullName>
    </submittedName>
</protein>
<dbReference type="Proteomes" id="UP000006039">
    <property type="component" value="Unassembled WGS sequence"/>
</dbReference>
<dbReference type="VEuPathDB" id="FungiDB:GGTG_12193"/>
<dbReference type="OrthoDB" id="2129069at2759"/>
<sequence length="156" mass="17106">MSALFSCSIRKRKEWAAAIPLLYQSRSIQWRGMAQQDAVALLPIFPTQLVRAYQPTTANHGPGAYEVRAETTLIAHDIAIPYPGTLGEGDDVFRFMLVSPDDAGDADTDARLDRLYNLGAHVGVVFLSQDEGCNGFTEFQIRSRAGYGAPMPRICA</sequence>
<dbReference type="AlphaFoldDB" id="J3PFB6"/>
<reference evidence="3" key="1">
    <citation type="submission" date="2010-07" db="EMBL/GenBank/DDBJ databases">
        <title>The genome sequence of Gaeumannomyces graminis var. tritici strain R3-111a-1.</title>
        <authorList>
            <consortium name="The Broad Institute Genome Sequencing Platform"/>
            <person name="Ma L.-J."/>
            <person name="Dead R."/>
            <person name="Young S."/>
            <person name="Zeng Q."/>
            <person name="Koehrsen M."/>
            <person name="Alvarado L."/>
            <person name="Berlin A."/>
            <person name="Chapman S.B."/>
            <person name="Chen Z."/>
            <person name="Freedman E."/>
            <person name="Gellesch M."/>
            <person name="Goldberg J."/>
            <person name="Griggs A."/>
            <person name="Gujja S."/>
            <person name="Heilman E.R."/>
            <person name="Heiman D."/>
            <person name="Hepburn T."/>
            <person name="Howarth C."/>
            <person name="Jen D."/>
            <person name="Larson L."/>
            <person name="Mehta T."/>
            <person name="Neiman D."/>
            <person name="Pearson M."/>
            <person name="Roberts A."/>
            <person name="Saif S."/>
            <person name="Shea T."/>
            <person name="Shenoy N."/>
            <person name="Sisk P."/>
            <person name="Stolte C."/>
            <person name="Sykes S."/>
            <person name="Walk T."/>
            <person name="White J."/>
            <person name="Yandava C."/>
            <person name="Haas B."/>
            <person name="Nusbaum C."/>
            <person name="Birren B."/>
        </authorList>
    </citation>
    <scope>NUCLEOTIDE SEQUENCE [LARGE SCALE GENOMIC DNA]</scope>
    <source>
        <strain evidence="3">R3-111a-1</strain>
    </source>
</reference>
<accession>J3PFB6</accession>
<proteinExistence type="predicted"/>
<evidence type="ECO:0000313" key="1">
    <source>
        <dbReference type="EMBL" id="EJT70018.1"/>
    </source>
</evidence>
<reference evidence="2" key="5">
    <citation type="submission" date="2018-04" db="UniProtKB">
        <authorList>
            <consortium name="EnsemblFungi"/>
        </authorList>
    </citation>
    <scope>IDENTIFICATION</scope>
    <source>
        <strain evidence="2">R3-111a-1</strain>
    </source>
</reference>
<dbReference type="EMBL" id="GL385402">
    <property type="protein sequence ID" value="EJT70018.1"/>
    <property type="molecule type" value="Genomic_DNA"/>
</dbReference>
<reference evidence="1" key="3">
    <citation type="submission" date="2010-09" db="EMBL/GenBank/DDBJ databases">
        <title>Annotation of Gaeumannomyces graminis var. tritici R3-111a-1.</title>
        <authorList>
            <consortium name="The Broad Institute Genome Sequencing Platform"/>
            <person name="Ma L.-J."/>
            <person name="Dead R."/>
            <person name="Young S.K."/>
            <person name="Zeng Q."/>
            <person name="Gargeya S."/>
            <person name="Fitzgerald M."/>
            <person name="Haas B."/>
            <person name="Abouelleil A."/>
            <person name="Alvarado L."/>
            <person name="Arachchi H.M."/>
            <person name="Berlin A."/>
            <person name="Brown A."/>
            <person name="Chapman S.B."/>
            <person name="Chen Z."/>
            <person name="Dunbar C."/>
            <person name="Freedman E."/>
            <person name="Gearin G."/>
            <person name="Gellesch M."/>
            <person name="Goldberg J."/>
            <person name="Griggs A."/>
            <person name="Gujja S."/>
            <person name="Heiman D."/>
            <person name="Howarth C."/>
            <person name="Larson L."/>
            <person name="Lui A."/>
            <person name="MacDonald P.J.P."/>
            <person name="Mehta T."/>
            <person name="Montmayeur A."/>
            <person name="Murphy C."/>
            <person name="Neiman D."/>
            <person name="Pearson M."/>
            <person name="Priest M."/>
            <person name="Roberts A."/>
            <person name="Saif S."/>
            <person name="Shea T."/>
            <person name="Shenoy N."/>
            <person name="Sisk P."/>
            <person name="Stolte C."/>
            <person name="Sykes S."/>
            <person name="Yandava C."/>
            <person name="Wortman J."/>
            <person name="Nusbaum C."/>
            <person name="Birren B."/>
        </authorList>
    </citation>
    <scope>NUCLEOTIDE SEQUENCE</scope>
    <source>
        <strain evidence="1">R3-111a-1</strain>
    </source>
</reference>
<dbReference type="EnsemblFungi" id="EJT70018">
    <property type="protein sequence ID" value="EJT70018"/>
    <property type="gene ID" value="GGTG_12193"/>
</dbReference>
<dbReference type="RefSeq" id="XP_009228352.1">
    <property type="nucleotide sequence ID" value="XM_009230088.1"/>
</dbReference>
<evidence type="ECO:0000313" key="3">
    <source>
        <dbReference type="Proteomes" id="UP000006039"/>
    </source>
</evidence>
<reference evidence="1" key="2">
    <citation type="submission" date="2010-07" db="EMBL/GenBank/DDBJ databases">
        <authorList>
            <consortium name="The Broad Institute Genome Sequencing Platform"/>
            <consortium name="Broad Institute Genome Sequencing Center for Infectious Disease"/>
            <person name="Ma L.-J."/>
            <person name="Dead R."/>
            <person name="Young S."/>
            <person name="Zeng Q."/>
            <person name="Koehrsen M."/>
            <person name="Alvarado L."/>
            <person name="Berlin A."/>
            <person name="Chapman S.B."/>
            <person name="Chen Z."/>
            <person name="Freedman E."/>
            <person name="Gellesch M."/>
            <person name="Goldberg J."/>
            <person name="Griggs A."/>
            <person name="Gujja S."/>
            <person name="Heilman E.R."/>
            <person name="Heiman D."/>
            <person name="Hepburn T."/>
            <person name="Howarth C."/>
            <person name="Jen D."/>
            <person name="Larson L."/>
            <person name="Mehta T."/>
            <person name="Neiman D."/>
            <person name="Pearson M."/>
            <person name="Roberts A."/>
            <person name="Saif S."/>
            <person name="Shea T."/>
            <person name="Shenoy N."/>
            <person name="Sisk P."/>
            <person name="Stolte C."/>
            <person name="Sykes S."/>
            <person name="Walk T."/>
            <person name="White J."/>
            <person name="Yandava C."/>
            <person name="Haas B."/>
            <person name="Nusbaum C."/>
            <person name="Birren B."/>
        </authorList>
    </citation>
    <scope>NUCLEOTIDE SEQUENCE</scope>
    <source>
        <strain evidence="1">R3-111a-1</strain>
    </source>
</reference>
<keyword evidence="3" id="KW-1185">Reference proteome</keyword>
<evidence type="ECO:0000313" key="2">
    <source>
        <dbReference type="EnsemblFungi" id="EJT70018"/>
    </source>
</evidence>
<reference evidence="2" key="4">
    <citation type="journal article" date="2015" name="G3 (Bethesda)">
        <title>Genome sequences of three phytopathogenic species of the Magnaporthaceae family of fungi.</title>
        <authorList>
            <person name="Okagaki L.H."/>
            <person name="Nunes C.C."/>
            <person name="Sailsbery J."/>
            <person name="Clay B."/>
            <person name="Brown D."/>
            <person name="John T."/>
            <person name="Oh Y."/>
            <person name="Young N."/>
            <person name="Fitzgerald M."/>
            <person name="Haas B.J."/>
            <person name="Zeng Q."/>
            <person name="Young S."/>
            <person name="Adiconis X."/>
            <person name="Fan L."/>
            <person name="Levin J.Z."/>
            <person name="Mitchell T.K."/>
            <person name="Okubara P.A."/>
            <person name="Farman M.L."/>
            <person name="Kohn L.M."/>
            <person name="Birren B."/>
            <person name="Ma L.-J."/>
            <person name="Dean R.A."/>
        </authorList>
    </citation>
    <scope>NUCLEOTIDE SEQUENCE</scope>
    <source>
        <strain evidence="2">R3-111a-1</strain>
    </source>
</reference>
<gene>
    <name evidence="2" type="primary">20352651</name>
    <name evidence="1" type="ORF">GGTG_12193</name>
</gene>